<organism evidence="1 2">
    <name type="scientific">Punica granatum</name>
    <name type="common">Pomegranate</name>
    <dbReference type="NCBI Taxonomy" id="22663"/>
    <lineage>
        <taxon>Eukaryota</taxon>
        <taxon>Viridiplantae</taxon>
        <taxon>Streptophyta</taxon>
        <taxon>Embryophyta</taxon>
        <taxon>Tracheophyta</taxon>
        <taxon>Spermatophyta</taxon>
        <taxon>Magnoliopsida</taxon>
        <taxon>eudicotyledons</taxon>
        <taxon>Gunneridae</taxon>
        <taxon>Pentapetalae</taxon>
        <taxon>rosids</taxon>
        <taxon>malvids</taxon>
        <taxon>Myrtales</taxon>
        <taxon>Lythraceae</taxon>
        <taxon>Punica</taxon>
    </lineage>
</organism>
<gene>
    <name evidence="1" type="ORF">CRG98_012291</name>
</gene>
<proteinExistence type="predicted"/>
<evidence type="ECO:0000313" key="1">
    <source>
        <dbReference type="EMBL" id="PKI67342.1"/>
    </source>
</evidence>
<reference evidence="1 2" key="1">
    <citation type="submission" date="2017-11" db="EMBL/GenBank/DDBJ databases">
        <title>De-novo sequencing of pomegranate (Punica granatum L.) genome.</title>
        <authorList>
            <person name="Akparov Z."/>
            <person name="Amiraslanov A."/>
            <person name="Hajiyeva S."/>
            <person name="Abbasov M."/>
            <person name="Kaur K."/>
            <person name="Hamwieh A."/>
            <person name="Solovyev V."/>
            <person name="Salamov A."/>
            <person name="Braich B."/>
            <person name="Kosarev P."/>
            <person name="Mahmoud A."/>
            <person name="Hajiyev E."/>
            <person name="Babayeva S."/>
            <person name="Izzatullayeva V."/>
            <person name="Mammadov A."/>
            <person name="Mammadov A."/>
            <person name="Sharifova S."/>
            <person name="Ojaghi J."/>
            <person name="Eynullazada K."/>
            <person name="Bayramov B."/>
            <person name="Abdulazimova A."/>
            <person name="Shahmuradov I."/>
        </authorList>
    </citation>
    <scope>NUCLEOTIDE SEQUENCE [LARGE SCALE GENOMIC DNA]</scope>
    <source>
        <strain evidence="2">cv. AG2017</strain>
        <tissue evidence="1">Leaf</tissue>
    </source>
</reference>
<dbReference type="EMBL" id="PGOL01000620">
    <property type="protein sequence ID" value="PKI67342.1"/>
    <property type="molecule type" value="Genomic_DNA"/>
</dbReference>
<protein>
    <submittedName>
        <fullName evidence="1">Uncharacterized protein</fullName>
    </submittedName>
</protein>
<name>A0A2I0KFQ8_PUNGR</name>
<keyword evidence="2" id="KW-1185">Reference proteome</keyword>
<comment type="caution">
    <text evidence="1">The sequence shown here is derived from an EMBL/GenBank/DDBJ whole genome shotgun (WGS) entry which is preliminary data.</text>
</comment>
<sequence length="112" mass="11757">MTCLSDGSCCCASLLSEEVMSRRLSLKEPEQSASAAASNGFFLAEKVFPVYAMGISRPELGQGGSALDSGDPIWEAVREDAKLEICGGSIHLGGGSFLIKSLLANLVRYGIL</sequence>
<evidence type="ECO:0000313" key="2">
    <source>
        <dbReference type="Proteomes" id="UP000233551"/>
    </source>
</evidence>
<dbReference type="Proteomes" id="UP000233551">
    <property type="component" value="Unassembled WGS sequence"/>
</dbReference>
<dbReference type="STRING" id="22663.A0A2I0KFQ8"/>
<dbReference type="AlphaFoldDB" id="A0A2I0KFQ8"/>
<accession>A0A2I0KFQ8</accession>